<dbReference type="Proteomes" id="UP000224006">
    <property type="component" value="Chromosome VII"/>
</dbReference>
<keyword evidence="3" id="KW-1185">Reference proteome</keyword>
<dbReference type="VEuPathDB" id="ToxoDB:BESB_077090"/>
<feature type="chain" id="PRO_5013242093" evidence="1">
    <location>
        <begin position="27"/>
        <end position="89"/>
    </location>
</feature>
<evidence type="ECO:0000313" key="2">
    <source>
        <dbReference type="EMBL" id="PFH33492.1"/>
    </source>
</evidence>
<accession>A0A2A9MDN2</accession>
<evidence type="ECO:0000256" key="1">
    <source>
        <dbReference type="SAM" id="SignalP"/>
    </source>
</evidence>
<feature type="signal peptide" evidence="1">
    <location>
        <begin position="1"/>
        <end position="26"/>
    </location>
</feature>
<dbReference type="AlphaFoldDB" id="A0A2A9MDN2"/>
<name>A0A2A9MDN2_BESBE</name>
<evidence type="ECO:0000313" key="3">
    <source>
        <dbReference type="Proteomes" id="UP000224006"/>
    </source>
</evidence>
<organism evidence="2 3">
    <name type="scientific">Besnoitia besnoiti</name>
    <name type="common">Apicomplexan protozoan</name>
    <dbReference type="NCBI Taxonomy" id="94643"/>
    <lineage>
        <taxon>Eukaryota</taxon>
        <taxon>Sar</taxon>
        <taxon>Alveolata</taxon>
        <taxon>Apicomplexa</taxon>
        <taxon>Conoidasida</taxon>
        <taxon>Coccidia</taxon>
        <taxon>Eucoccidiorida</taxon>
        <taxon>Eimeriorina</taxon>
        <taxon>Sarcocystidae</taxon>
        <taxon>Besnoitia</taxon>
    </lineage>
</organism>
<dbReference type="GeneID" id="40312635"/>
<comment type="caution">
    <text evidence="2">The sequence shown here is derived from an EMBL/GenBank/DDBJ whole genome shotgun (WGS) entry which is preliminary data.</text>
</comment>
<sequence length="89" mass="9807">MMGYRVNLQICVCLLVIHVFGSTARGSEDARDNKVLTADRVSEQSMEKPVDDFTDIRRLRSVAHLGASTNGTSASLFETAQMETESLID</sequence>
<dbReference type="EMBL" id="NWUJ01000008">
    <property type="protein sequence ID" value="PFH33492.1"/>
    <property type="molecule type" value="Genomic_DNA"/>
</dbReference>
<dbReference type="KEGG" id="bbes:BESB_077090"/>
<keyword evidence="1" id="KW-0732">Signal</keyword>
<dbReference type="RefSeq" id="XP_029217501.1">
    <property type="nucleotide sequence ID" value="XM_029366070.1"/>
</dbReference>
<gene>
    <name evidence="2" type="ORF">BESB_077090</name>
</gene>
<reference evidence="2 3" key="1">
    <citation type="submission" date="2017-09" db="EMBL/GenBank/DDBJ databases">
        <title>Genome sequencing of Besnoitia besnoiti strain Bb-Ger1.</title>
        <authorList>
            <person name="Schares G."/>
            <person name="Venepally P."/>
            <person name="Lorenzi H.A."/>
        </authorList>
    </citation>
    <scope>NUCLEOTIDE SEQUENCE [LARGE SCALE GENOMIC DNA]</scope>
    <source>
        <strain evidence="2 3">Bb-Ger1</strain>
    </source>
</reference>
<proteinExistence type="predicted"/>
<protein>
    <submittedName>
        <fullName evidence="2">Uncharacterized protein</fullName>
    </submittedName>
</protein>